<reference evidence="1 2" key="1">
    <citation type="submission" date="2016-07" db="EMBL/GenBank/DDBJ databases">
        <title>Pervasive Adenine N6-methylation of Active Genes in Fungi.</title>
        <authorList>
            <consortium name="DOE Joint Genome Institute"/>
            <person name="Mondo S.J."/>
            <person name="Dannebaum R.O."/>
            <person name="Kuo R.C."/>
            <person name="Labutti K."/>
            <person name="Haridas S."/>
            <person name="Kuo A."/>
            <person name="Salamov A."/>
            <person name="Ahrendt S.R."/>
            <person name="Lipzen A."/>
            <person name="Sullivan W."/>
            <person name="Andreopoulos W.B."/>
            <person name="Clum A."/>
            <person name="Lindquist E."/>
            <person name="Daum C."/>
            <person name="Ramamoorthy G.K."/>
            <person name="Gryganskyi A."/>
            <person name="Culley D."/>
            <person name="Magnuson J.K."/>
            <person name="James T.Y."/>
            <person name="O'Malley M.A."/>
            <person name="Stajich J.E."/>
            <person name="Spatafora J.W."/>
            <person name="Visel A."/>
            <person name="Grigoriev I.V."/>
        </authorList>
    </citation>
    <scope>NUCLEOTIDE SEQUENCE [LARGE SCALE GENOMIC DNA]</scope>
    <source>
        <strain evidence="1 2">JEL800</strain>
    </source>
</reference>
<organism evidence="1 2">
    <name type="scientific">Rhizoclosmatium globosum</name>
    <dbReference type="NCBI Taxonomy" id="329046"/>
    <lineage>
        <taxon>Eukaryota</taxon>
        <taxon>Fungi</taxon>
        <taxon>Fungi incertae sedis</taxon>
        <taxon>Chytridiomycota</taxon>
        <taxon>Chytridiomycota incertae sedis</taxon>
        <taxon>Chytridiomycetes</taxon>
        <taxon>Chytridiales</taxon>
        <taxon>Chytriomycetaceae</taxon>
        <taxon>Rhizoclosmatium</taxon>
    </lineage>
</organism>
<sequence length="75" mass="8777">MQPNIFVITDLSEVDYYIVNRKLSTKHKSSPLSKQPARWGVLVEQKGKRSKLFDNIHYPVQYIRKAQESCCFFNG</sequence>
<comment type="caution">
    <text evidence="1">The sequence shown here is derived from an EMBL/GenBank/DDBJ whole genome shotgun (WGS) entry which is preliminary data.</text>
</comment>
<evidence type="ECO:0000313" key="1">
    <source>
        <dbReference type="EMBL" id="ORY20042.1"/>
    </source>
</evidence>
<evidence type="ECO:0000313" key="2">
    <source>
        <dbReference type="Proteomes" id="UP000193642"/>
    </source>
</evidence>
<accession>A0A1Y2AC10</accession>
<proteinExistence type="predicted"/>
<dbReference type="Proteomes" id="UP000193642">
    <property type="component" value="Unassembled WGS sequence"/>
</dbReference>
<dbReference type="AlphaFoldDB" id="A0A1Y2AC10"/>
<gene>
    <name evidence="1" type="ORF">BCR33DRAFT_267763</name>
</gene>
<protein>
    <submittedName>
        <fullName evidence="1">Uncharacterized protein</fullName>
    </submittedName>
</protein>
<keyword evidence="2" id="KW-1185">Reference proteome</keyword>
<dbReference type="EMBL" id="MCGO01000259">
    <property type="protein sequence ID" value="ORY20042.1"/>
    <property type="molecule type" value="Genomic_DNA"/>
</dbReference>
<name>A0A1Y2AC10_9FUNG</name>